<feature type="non-terminal residue" evidence="1">
    <location>
        <position position="328"/>
    </location>
</feature>
<keyword evidence="2" id="KW-1185">Reference proteome</keyword>
<name>A0ACA9NKY0_9GLOM</name>
<reference evidence="1" key="1">
    <citation type="submission" date="2021-06" db="EMBL/GenBank/DDBJ databases">
        <authorList>
            <person name="Kallberg Y."/>
            <person name="Tangrot J."/>
            <person name="Rosling A."/>
        </authorList>
    </citation>
    <scope>NUCLEOTIDE SEQUENCE</scope>
    <source>
        <strain evidence="1">28 12/20/2015</strain>
    </source>
</reference>
<accession>A0ACA9NKY0</accession>
<proteinExistence type="predicted"/>
<comment type="caution">
    <text evidence="1">The sequence shown here is derived from an EMBL/GenBank/DDBJ whole genome shotgun (WGS) entry which is preliminary data.</text>
</comment>
<evidence type="ECO:0000313" key="2">
    <source>
        <dbReference type="Proteomes" id="UP000789366"/>
    </source>
</evidence>
<sequence length="328" mass="36501">MATSTATASDRNIVSPFTPVTPTKKTKSRSPVSPYFSQKTIDNMSVLCSFCKNKFSINTATGTLRKHLDSQHPGWNTTKPASSQQLLTFTPEMTISSQSLTPAQKTKLHMLIAEWIQIIATMLQYLNANVDLPSRKTIKSIIQSAFVVMQKDVKTLLEQAPSKISVTLDIWTSRANVPFLCITAHWIDNEWNLRKILLDICMLPHPHTGEEIDTHLRSVFAAFKITDKILCATTDGGSNMILAMQLLKSNLVLHNQLFHFQSRRCSAHILNLIVMSGLLPIKSSIEKVRNLVKTISSSSSLTQDLKELGQSVGEGEATRKIPQDVSTR</sequence>
<gene>
    <name evidence="1" type="ORF">SPELUC_LOCUS9310</name>
</gene>
<protein>
    <submittedName>
        <fullName evidence="1">3403_t:CDS:1</fullName>
    </submittedName>
</protein>
<evidence type="ECO:0000313" key="1">
    <source>
        <dbReference type="EMBL" id="CAG8662130.1"/>
    </source>
</evidence>
<dbReference type="EMBL" id="CAJVPW010015458">
    <property type="protein sequence ID" value="CAG8662130.1"/>
    <property type="molecule type" value="Genomic_DNA"/>
</dbReference>
<organism evidence="1 2">
    <name type="scientific">Cetraspora pellucida</name>
    <dbReference type="NCBI Taxonomy" id="1433469"/>
    <lineage>
        <taxon>Eukaryota</taxon>
        <taxon>Fungi</taxon>
        <taxon>Fungi incertae sedis</taxon>
        <taxon>Mucoromycota</taxon>
        <taxon>Glomeromycotina</taxon>
        <taxon>Glomeromycetes</taxon>
        <taxon>Diversisporales</taxon>
        <taxon>Gigasporaceae</taxon>
        <taxon>Cetraspora</taxon>
    </lineage>
</organism>
<dbReference type="Proteomes" id="UP000789366">
    <property type="component" value="Unassembled WGS sequence"/>
</dbReference>